<dbReference type="Gene3D" id="3.90.260.10">
    <property type="entry name" value="Transglutaminase-like"/>
    <property type="match status" value="1"/>
</dbReference>
<protein>
    <submittedName>
        <fullName evidence="2">Uncharacterized protein</fullName>
    </submittedName>
</protein>
<feature type="compositionally biased region" description="Low complexity" evidence="1">
    <location>
        <begin position="451"/>
        <end position="469"/>
    </location>
</feature>
<evidence type="ECO:0000313" key="3">
    <source>
        <dbReference type="Proteomes" id="UP000311382"/>
    </source>
</evidence>
<dbReference type="InterPro" id="IPR038765">
    <property type="entry name" value="Papain-like_cys_pep_sf"/>
</dbReference>
<dbReference type="GO" id="GO:0003697">
    <property type="term" value="F:single-stranded DNA binding"/>
    <property type="evidence" value="ECO:0007669"/>
    <property type="project" value="TreeGrafter"/>
</dbReference>
<dbReference type="Proteomes" id="UP000311382">
    <property type="component" value="Unassembled WGS sequence"/>
</dbReference>
<gene>
    <name evidence="2" type="ORF">DMC30DRAFT_196504</name>
</gene>
<sequence>MDEVTTGSDTDYPATPYTGSPAPPRASTSALPLSATASPHPPTDSHDDHPAADDDDEDDDDEEAWDEVDIPQAAAEVPLPDLDGADEALDAATAAQRAGGGGIEIVISRGPPKAKGKGKAKAGETARERMIRQERHKVHVLSLLAMGLVRNKWLNDKELQARLVSLVPAQLLAAFTSITPSKYPNPRDRSRLFDLALSDLVSWWYTAFEVVPHRALRRRRPDDVDAEVSSWADEAERLRARVRSKLAKADKAGREPTGLTDPDKIPTYPWDERPLLTHSQRTAALRRPDGQLPLTEDGSFIRAFVPAADTWEVLRPVVPPAGTSSGGKGALGSLYAAAAMLRGSADLQAQLLVALLRALDIPARLVVSLQAMEWRSKSQSGAAPKRSAGGSKAKEKGKGRARTGASTGASTDEDTGSAASASRSAAGRKKPPPGGAKGKGKKGGTETLVLSSTASEGEAGSGSASAGGRSNAGGSGRGGWVDGQGKLAYRVPKVNLRRSGGAVGKGGAKVPGWKKEEELRRGASPGASRLSRPSVAPR</sequence>
<reference evidence="2 3" key="1">
    <citation type="submission" date="2019-03" db="EMBL/GenBank/DDBJ databases">
        <title>Rhodosporidium diobovatum UCD-FST 08-225 genome sequencing, assembly, and annotation.</title>
        <authorList>
            <person name="Fakankun I.U."/>
            <person name="Fristensky B."/>
            <person name="Levin D.B."/>
        </authorList>
    </citation>
    <scope>NUCLEOTIDE SEQUENCE [LARGE SCALE GENOMIC DNA]</scope>
    <source>
        <strain evidence="2 3">UCD-FST 08-225</strain>
    </source>
</reference>
<dbReference type="GO" id="GO:0003684">
    <property type="term" value="F:damaged DNA binding"/>
    <property type="evidence" value="ECO:0007669"/>
    <property type="project" value="InterPro"/>
</dbReference>
<dbReference type="InterPro" id="IPR004583">
    <property type="entry name" value="DNA_repair_Rad4"/>
</dbReference>
<feature type="region of interest" description="Disordered" evidence="1">
    <location>
        <begin position="103"/>
        <end position="127"/>
    </location>
</feature>
<feature type="region of interest" description="Disordered" evidence="1">
    <location>
        <begin position="497"/>
        <end position="538"/>
    </location>
</feature>
<dbReference type="SUPFAM" id="SSF54001">
    <property type="entry name" value="Cysteine proteinases"/>
    <property type="match status" value="2"/>
</dbReference>
<dbReference type="GO" id="GO:0006289">
    <property type="term" value="P:nucleotide-excision repair"/>
    <property type="evidence" value="ECO:0007669"/>
    <property type="project" value="InterPro"/>
</dbReference>
<dbReference type="EMBL" id="SOZI01000041">
    <property type="protein sequence ID" value="TNY21537.1"/>
    <property type="molecule type" value="Genomic_DNA"/>
</dbReference>
<feature type="region of interest" description="Disordered" evidence="1">
    <location>
        <begin position="374"/>
        <end position="485"/>
    </location>
</feature>
<dbReference type="GO" id="GO:0005737">
    <property type="term" value="C:cytoplasm"/>
    <property type="evidence" value="ECO:0007669"/>
    <property type="project" value="TreeGrafter"/>
</dbReference>
<feature type="region of interest" description="Disordered" evidence="1">
    <location>
        <begin position="246"/>
        <end position="266"/>
    </location>
</feature>
<dbReference type="PANTHER" id="PTHR12135">
    <property type="entry name" value="DNA REPAIR PROTEIN XP-C / RAD4"/>
    <property type="match status" value="1"/>
</dbReference>
<feature type="compositionally biased region" description="Low complexity" evidence="1">
    <location>
        <begin position="416"/>
        <end position="425"/>
    </location>
</feature>
<organism evidence="2 3">
    <name type="scientific">Rhodotorula diobovata</name>
    <dbReference type="NCBI Taxonomy" id="5288"/>
    <lineage>
        <taxon>Eukaryota</taxon>
        <taxon>Fungi</taxon>
        <taxon>Dikarya</taxon>
        <taxon>Basidiomycota</taxon>
        <taxon>Pucciniomycotina</taxon>
        <taxon>Microbotryomycetes</taxon>
        <taxon>Sporidiobolales</taxon>
        <taxon>Sporidiobolaceae</taxon>
        <taxon>Rhodotorula</taxon>
    </lineage>
</organism>
<keyword evidence="3" id="KW-1185">Reference proteome</keyword>
<dbReference type="PANTHER" id="PTHR12135:SF0">
    <property type="entry name" value="DNA REPAIR PROTEIN COMPLEMENTING XP-C CELLS"/>
    <property type="match status" value="1"/>
</dbReference>
<comment type="caution">
    <text evidence="2">The sequence shown here is derived from an EMBL/GenBank/DDBJ whole genome shotgun (WGS) entry which is preliminary data.</text>
</comment>
<dbReference type="InterPro" id="IPR036985">
    <property type="entry name" value="Transglutaminase-like_sf"/>
</dbReference>
<feature type="compositionally biased region" description="Basic and acidic residues" evidence="1">
    <location>
        <begin position="43"/>
        <end position="52"/>
    </location>
</feature>
<feature type="compositionally biased region" description="Gly residues" evidence="1">
    <location>
        <begin position="470"/>
        <end position="482"/>
    </location>
</feature>
<dbReference type="STRING" id="5288.A0A5C5FX95"/>
<dbReference type="GO" id="GO:0071942">
    <property type="term" value="C:XPC complex"/>
    <property type="evidence" value="ECO:0007669"/>
    <property type="project" value="TreeGrafter"/>
</dbReference>
<evidence type="ECO:0000256" key="1">
    <source>
        <dbReference type="SAM" id="MobiDB-lite"/>
    </source>
</evidence>
<proteinExistence type="predicted"/>
<feature type="compositionally biased region" description="Low complexity" evidence="1">
    <location>
        <begin position="25"/>
        <end position="38"/>
    </location>
</feature>
<dbReference type="GO" id="GO:0006298">
    <property type="term" value="P:mismatch repair"/>
    <property type="evidence" value="ECO:0007669"/>
    <property type="project" value="TreeGrafter"/>
</dbReference>
<dbReference type="OrthoDB" id="3269320at2759"/>
<evidence type="ECO:0000313" key="2">
    <source>
        <dbReference type="EMBL" id="TNY21537.1"/>
    </source>
</evidence>
<feature type="region of interest" description="Disordered" evidence="1">
    <location>
        <begin position="1"/>
        <end position="75"/>
    </location>
</feature>
<dbReference type="AlphaFoldDB" id="A0A5C5FX95"/>
<name>A0A5C5FX95_9BASI</name>
<dbReference type="GO" id="GO:0000111">
    <property type="term" value="C:nucleotide-excision repair factor 2 complex"/>
    <property type="evidence" value="ECO:0007669"/>
    <property type="project" value="TreeGrafter"/>
</dbReference>
<accession>A0A5C5FX95</accession>
<feature type="compositionally biased region" description="Acidic residues" evidence="1">
    <location>
        <begin position="53"/>
        <end position="69"/>
    </location>
</feature>